<accession>A0ABY1L295</accession>
<evidence type="ECO:0000256" key="1">
    <source>
        <dbReference type="ARBA" id="ARBA00004651"/>
    </source>
</evidence>
<evidence type="ECO:0000256" key="7">
    <source>
        <dbReference type="SAM" id="Phobius"/>
    </source>
</evidence>
<comment type="subcellular location">
    <subcellularLocation>
        <location evidence="1">Cell membrane</location>
        <topology evidence="1">Multi-pass membrane protein</topology>
    </subcellularLocation>
</comment>
<feature type="transmembrane region" description="Helical" evidence="7">
    <location>
        <begin position="107"/>
        <end position="126"/>
    </location>
</feature>
<dbReference type="InterPro" id="IPR004254">
    <property type="entry name" value="AdipoR/HlyIII-related"/>
</dbReference>
<feature type="transmembrane region" description="Helical" evidence="7">
    <location>
        <begin position="187"/>
        <end position="207"/>
    </location>
</feature>
<protein>
    <submittedName>
        <fullName evidence="8">Hemolysin III</fullName>
    </submittedName>
</protein>
<sequence>MNERIAFSKEEKYNTLSHGLGALFAVLGTIMLLVKNSGKSPYATFAILLYGISLISMFGVSATYHLSTNPWLKSKLRVLDHINIYFLIAGTYTPIALITLYNGNGWLIFYAIWGIALVGTLFKIFYTGKFEFLSLGLYLAMGWLIVLDFKNLLDNIPSLGVWLLFLGGGFYTFGILFYAWDRIPFNHFIWHIFVLGGAASHWFLMYLNVV</sequence>
<comment type="caution">
    <text evidence="8">The sequence shown here is derived from an EMBL/GenBank/DDBJ whole genome shotgun (WGS) entry which is preliminary data.</text>
</comment>
<dbReference type="InterPro" id="IPR005744">
    <property type="entry name" value="Hy-lIII"/>
</dbReference>
<dbReference type="PANTHER" id="PTHR20855:SF3">
    <property type="entry name" value="LD03007P"/>
    <property type="match status" value="1"/>
</dbReference>
<dbReference type="EMBL" id="FTOB01000017">
    <property type="protein sequence ID" value="SIT16098.1"/>
    <property type="molecule type" value="Genomic_DNA"/>
</dbReference>
<evidence type="ECO:0000256" key="4">
    <source>
        <dbReference type="ARBA" id="ARBA00022692"/>
    </source>
</evidence>
<evidence type="ECO:0000256" key="3">
    <source>
        <dbReference type="ARBA" id="ARBA00022475"/>
    </source>
</evidence>
<keyword evidence="9" id="KW-1185">Reference proteome</keyword>
<keyword evidence="6 7" id="KW-0472">Membrane</keyword>
<evidence type="ECO:0000313" key="9">
    <source>
        <dbReference type="Proteomes" id="UP000185728"/>
    </source>
</evidence>
<comment type="similarity">
    <text evidence="2">Belongs to the UPF0073 (Hly-III) family.</text>
</comment>
<evidence type="ECO:0000256" key="2">
    <source>
        <dbReference type="ARBA" id="ARBA00008488"/>
    </source>
</evidence>
<dbReference type="Pfam" id="PF03006">
    <property type="entry name" value="HlyIII"/>
    <property type="match status" value="1"/>
</dbReference>
<feature type="transmembrane region" description="Helical" evidence="7">
    <location>
        <begin position="132"/>
        <end position="149"/>
    </location>
</feature>
<dbReference type="Proteomes" id="UP000185728">
    <property type="component" value="Unassembled WGS sequence"/>
</dbReference>
<feature type="transmembrane region" description="Helical" evidence="7">
    <location>
        <begin position="161"/>
        <end position="181"/>
    </location>
</feature>
<proteinExistence type="inferred from homology"/>
<organism evidence="8 9">
    <name type="scientific">Zobellia uliginosa</name>
    <dbReference type="NCBI Taxonomy" id="143224"/>
    <lineage>
        <taxon>Bacteria</taxon>
        <taxon>Pseudomonadati</taxon>
        <taxon>Bacteroidota</taxon>
        <taxon>Flavobacteriia</taxon>
        <taxon>Flavobacteriales</taxon>
        <taxon>Flavobacteriaceae</taxon>
        <taxon>Zobellia</taxon>
    </lineage>
</organism>
<evidence type="ECO:0000313" key="8">
    <source>
        <dbReference type="EMBL" id="SIT16098.1"/>
    </source>
</evidence>
<evidence type="ECO:0000256" key="5">
    <source>
        <dbReference type="ARBA" id="ARBA00022989"/>
    </source>
</evidence>
<dbReference type="PANTHER" id="PTHR20855">
    <property type="entry name" value="ADIPOR/PROGESTIN RECEPTOR-RELATED"/>
    <property type="match status" value="1"/>
</dbReference>
<dbReference type="NCBIfam" id="TIGR01065">
    <property type="entry name" value="hlyIII"/>
    <property type="match status" value="1"/>
</dbReference>
<feature type="transmembrane region" description="Helical" evidence="7">
    <location>
        <begin position="16"/>
        <end position="34"/>
    </location>
</feature>
<feature type="transmembrane region" description="Helical" evidence="7">
    <location>
        <begin position="41"/>
        <end position="62"/>
    </location>
</feature>
<keyword evidence="4 7" id="KW-0812">Transmembrane</keyword>
<reference evidence="8 9" key="1">
    <citation type="submission" date="2017-01" db="EMBL/GenBank/DDBJ databases">
        <authorList>
            <person name="Varghese N."/>
            <person name="Submissions S."/>
        </authorList>
    </citation>
    <scope>NUCLEOTIDE SEQUENCE [LARGE SCALE GENOMIC DNA]</scope>
    <source>
        <strain evidence="8 9">DSM 2061</strain>
    </source>
</reference>
<keyword evidence="3" id="KW-1003">Cell membrane</keyword>
<name>A0ABY1L295_9FLAO</name>
<feature type="transmembrane region" description="Helical" evidence="7">
    <location>
        <begin position="82"/>
        <end position="100"/>
    </location>
</feature>
<dbReference type="RefSeq" id="WP_076457284.1">
    <property type="nucleotide sequence ID" value="NZ_FTOB01000017.1"/>
</dbReference>
<evidence type="ECO:0000256" key="6">
    <source>
        <dbReference type="ARBA" id="ARBA00023136"/>
    </source>
</evidence>
<gene>
    <name evidence="8" type="ORF">SAMN05421766_11711</name>
</gene>
<keyword evidence="5 7" id="KW-1133">Transmembrane helix</keyword>